<dbReference type="GO" id="GO:0034040">
    <property type="term" value="F:ATPase-coupled lipid transmembrane transporter activity"/>
    <property type="evidence" value="ECO:0007669"/>
    <property type="project" value="TreeGrafter"/>
</dbReference>
<dbReference type="InterPro" id="IPR036640">
    <property type="entry name" value="ABC1_TM_sf"/>
</dbReference>
<dbReference type="Pfam" id="PF00005">
    <property type="entry name" value="ABC_tran"/>
    <property type="match status" value="1"/>
</dbReference>
<evidence type="ECO:0000256" key="2">
    <source>
        <dbReference type="ARBA" id="ARBA00022692"/>
    </source>
</evidence>
<protein>
    <submittedName>
        <fullName evidence="11">ABC-type multidrug transport system, ATPase and permease component</fullName>
    </submittedName>
</protein>
<evidence type="ECO:0000256" key="5">
    <source>
        <dbReference type="ARBA" id="ARBA00022989"/>
    </source>
</evidence>
<evidence type="ECO:0000256" key="3">
    <source>
        <dbReference type="ARBA" id="ARBA00022741"/>
    </source>
</evidence>
<dbReference type="EMBL" id="JAMTCK010000001">
    <property type="protein sequence ID" value="MCP2163248.1"/>
    <property type="molecule type" value="Genomic_DNA"/>
</dbReference>
<dbReference type="RefSeq" id="WP_253765722.1">
    <property type="nucleotide sequence ID" value="NZ_JAMTCK010000001.1"/>
</dbReference>
<dbReference type="Gene3D" id="3.40.50.300">
    <property type="entry name" value="P-loop containing nucleotide triphosphate hydrolases"/>
    <property type="match status" value="1"/>
</dbReference>
<feature type="region of interest" description="Disordered" evidence="7">
    <location>
        <begin position="554"/>
        <end position="577"/>
    </location>
</feature>
<dbReference type="InterPro" id="IPR017871">
    <property type="entry name" value="ABC_transporter-like_CS"/>
</dbReference>
<evidence type="ECO:0000256" key="7">
    <source>
        <dbReference type="SAM" id="MobiDB-lite"/>
    </source>
</evidence>
<dbReference type="InterPro" id="IPR011527">
    <property type="entry name" value="ABC1_TM_dom"/>
</dbReference>
<feature type="transmembrane region" description="Helical" evidence="8">
    <location>
        <begin position="65"/>
        <end position="93"/>
    </location>
</feature>
<dbReference type="PANTHER" id="PTHR24221">
    <property type="entry name" value="ATP-BINDING CASSETTE SUB-FAMILY B"/>
    <property type="match status" value="1"/>
</dbReference>
<feature type="domain" description="ABC transmembrane type-1" evidence="10">
    <location>
        <begin position="29"/>
        <end position="310"/>
    </location>
</feature>
<evidence type="ECO:0000256" key="1">
    <source>
        <dbReference type="ARBA" id="ARBA00004651"/>
    </source>
</evidence>
<dbReference type="SUPFAM" id="SSF52540">
    <property type="entry name" value="P-loop containing nucleoside triphosphate hydrolases"/>
    <property type="match status" value="1"/>
</dbReference>
<evidence type="ECO:0000256" key="6">
    <source>
        <dbReference type="ARBA" id="ARBA00023136"/>
    </source>
</evidence>
<dbReference type="Proteomes" id="UP001206128">
    <property type="component" value="Unassembled WGS sequence"/>
</dbReference>
<keyword evidence="4" id="KW-0067">ATP-binding</keyword>
<organism evidence="11 12">
    <name type="scientific">Goodfellowiella coeruleoviolacea</name>
    <dbReference type="NCBI Taxonomy" id="334858"/>
    <lineage>
        <taxon>Bacteria</taxon>
        <taxon>Bacillati</taxon>
        <taxon>Actinomycetota</taxon>
        <taxon>Actinomycetes</taxon>
        <taxon>Pseudonocardiales</taxon>
        <taxon>Pseudonocardiaceae</taxon>
        <taxon>Goodfellowiella</taxon>
    </lineage>
</organism>
<name>A0AAE3G8J4_9PSEU</name>
<evidence type="ECO:0000259" key="9">
    <source>
        <dbReference type="PROSITE" id="PS50893"/>
    </source>
</evidence>
<dbReference type="SMART" id="SM00382">
    <property type="entry name" value="AAA"/>
    <property type="match status" value="1"/>
</dbReference>
<keyword evidence="2 8" id="KW-0812">Transmembrane</keyword>
<dbReference type="SUPFAM" id="SSF90123">
    <property type="entry name" value="ABC transporter transmembrane region"/>
    <property type="match status" value="1"/>
</dbReference>
<comment type="subcellular location">
    <subcellularLocation>
        <location evidence="1">Cell membrane</location>
        <topology evidence="1">Multi-pass membrane protein</topology>
    </subcellularLocation>
</comment>
<dbReference type="GO" id="GO:0140359">
    <property type="term" value="F:ABC-type transporter activity"/>
    <property type="evidence" value="ECO:0007669"/>
    <property type="project" value="InterPro"/>
</dbReference>
<dbReference type="PROSITE" id="PS50893">
    <property type="entry name" value="ABC_TRANSPORTER_2"/>
    <property type="match status" value="1"/>
</dbReference>
<sequence length="577" mass="60256">MRPAPEDRPGRGDLALLWGTVADHWPAVLWSILAGVVYQAGSIALPEFVKRGLDQGVLPGNPTALVSWAVIIVTATLLSVLGLMGMLASAVSYSTSAANRLRARLLDHVLTLDRQAAARFGHGDLATRGTRDVDVVRTWLAGVASLVSGLCGLVTIVVAIALLDPLLAAVGLATVPLVVLVSVLYPKVFARANGELAAAHSARADAVEELLTGSVAVRGLGAERVLLDRHHRRSAEITAHTLAVARIGANWAAQAPFIPAAGTAIGLAVGGTAVLSGQLTLGGLVAFTSWMTMLSGWVGMLTTRVTQLVQAVASARRITEVLRTAPGVTDPPHPVALPATGCLELRAVRTRQRTEPISLRVDPGEFVALTGPLGSGKSSLVRLLPRLADPAEGTVSYGGVDLTSAALADVRSRVTFVPQRPTMLSGTIADNLNLGGHAVDRQRMREACRVAAIDTEIEALPDGYDTAVGERGATLSGGQLQRLALARGLLAGGRVLVLDDVTSAIDVNTELTILRRLRAWTEQPENASVTTVFVTHRQAVLDAADRVVTLAAPPEQAEQAGETGQPEQAGTVVRAHG</sequence>
<reference evidence="11" key="1">
    <citation type="submission" date="2022-06" db="EMBL/GenBank/DDBJ databases">
        <title>Genomic Encyclopedia of Archaeal and Bacterial Type Strains, Phase II (KMG-II): from individual species to whole genera.</title>
        <authorList>
            <person name="Goeker M."/>
        </authorList>
    </citation>
    <scope>NUCLEOTIDE SEQUENCE</scope>
    <source>
        <strain evidence="11">DSM 43935</strain>
    </source>
</reference>
<dbReference type="GO" id="GO:0016887">
    <property type="term" value="F:ATP hydrolysis activity"/>
    <property type="evidence" value="ECO:0007669"/>
    <property type="project" value="InterPro"/>
</dbReference>
<dbReference type="PANTHER" id="PTHR24221:SF654">
    <property type="entry name" value="ATP-BINDING CASSETTE SUB-FAMILY B MEMBER 6"/>
    <property type="match status" value="1"/>
</dbReference>
<dbReference type="InterPro" id="IPR039421">
    <property type="entry name" value="Type_1_exporter"/>
</dbReference>
<feature type="transmembrane region" description="Helical" evidence="8">
    <location>
        <begin position="166"/>
        <end position="185"/>
    </location>
</feature>
<keyword evidence="3" id="KW-0547">Nucleotide-binding</keyword>
<feature type="domain" description="ABC transporter" evidence="9">
    <location>
        <begin position="316"/>
        <end position="577"/>
    </location>
</feature>
<proteinExistence type="predicted"/>
<evidence type="ECO:0000256" key="8">
    <source>
        <dbReference type="SAM" id="Phobius"/>
    </source>
</evidence>
<accession>A0AAE3G8J4</accession>
<dbReference type="Pfam" id="PF00664">
    <property type="entry name" value="ABC_membrane"/>
    <property type="match status" value="1"/>
</dbReference>
<dbReference type="PROSITE" id="PS00211">
    <property type="entry name" value="ABC_TRANSPORTER_1"/>
    <property type="match status" value="1"/>
</dbReference>
<dbReference type="PROSITE" id="PS50929">
    <property type="entry name" value="ABC_TM1F"/>
    <property type="match status" value="1"/>
</dbReference>
<keyword evidence="5 8" id="KW-1133">Transmembrane helix</keyword>
<evidence type="ECO:0000313" key="12">
    <source>
        <dbReference type="Proteomes" id="UP001206128"/>
    </source>
</evidence>
<feature type="transmembrane region" description="Helical" evidence="8">
    <location>
        <begin position="138"/>
        <end position="160"/>
    </location>
</feature>
<dbReference type="GO" id="GO:0005524">
    <property type="term" value="F:ATP binding"/>
    <property type="evidence" value="ECO:0007669"/>
    <property type="project" value="UniProtKB-KW"/>
</dbReference>
<gene>
    <name evidence="11" type="ORF">LX83_000088</name>
</gene>
<comment type="caution">
    <text evidence="11">The sequence shown here is derived from an EMBL/GenBank/DDBJ whole genome shotgun (WGS) entry which is preliminary data.</text>
</comment>
<dbReference type="AlphaFoldDB" id="A0AAE3G8J4"/>
<evidence type="ECO:0000313" key="11">
    <source>
        <dbReference type="EMBL" id="MCP2163248.1"/>
    </source>
</evidence>
<dbReference type="Gene3D" id="1.20.1560.10">
    <property type="entry name" value="ABC transporter type 1, transmembrane domain"/>
    <property type="match status" value="1"/>
</dbReference>
<dbReference type="InterPro" id="IPR003439">
    <property type="entry name" value="ABC_transporter-like_ATP-bd"/>
</dbReference>
<evidence type="ECO:0000256" key="4">
    <source>
        <dbReference type="ARBA" id="ARBA00022840"/>
    </source>
</evidence>
<dbReference type="GO" id="GO:0005886">
    <property type="term" value="C:plasma membrane"/>
    <property type="evidence" value="ECO:0007669"/>
    <property type="project" value="UniProtKB-SubCell"/>
</dbReference>
<keyword evidence="12" id="KW-1185">Reference proteome</keyword>
<dbReference type="InterPro" id="IPR027417">
    <property type="entry name" value="P-loop_NTPase"/>
</dbReference>
<keyword evidence="6 8" id="KW-0472">Membrane</keyword>
<evidence type="ECO:0000259" key="10">
    <source>
        <dbReference type="PROSITE" id="PS50929"/>
    </source>
</evidence>
<dbReference type="InterPro" id="IPR003593">
    <property type="entry name" value="AAA+_ATPase"/>
</dbReference>
<feature type="transmembrane region" description="Helical" evidence="8">
    <location>
        <begin position="27"/>
        <end position="45"/>
    </location>
</feature>